<sequence length="97" mass="11514">MNNINIETLENFLGATFHQDINSPEEALNEYIEEEEKKWIIDLINNAELFLNSSMSDESKNNFIEENTEIYFPAINLNPLEWFYNVIKKLKEQVKNK</sequence>
<gene>
    <name evidence="2" type="ORF">CLOSAC_21440</name>
</gene>
<evidence type="ECO:0000313" key="3">
    <source>
        <dbReference type="Proteomes" id="UP000191154"/>
    </source>
</evidence>
<organism evidence="2 3">
    <name type="scientific">Clostridium saccharobutylicum</name>
    <dbReference type="NCBI Taxonomy" id="169679"/>
    <lineage>
        <taxon>Bacteria</taxon>
        <taxon>Bacillati</taxon>
        <taxon>Bacillota</taxon>
        <taxon>Clostridia</taxon>
        <taxon>Eubacteriales</taxon>
        <taxon>Clostridiaceae</taxon>
        <taxon>Clostridium</taxon>
    </lineage>
</organism>
<feature type="domain" description="CdiI immunity protein" evidence="1">
    <location>
        <begin position="6"/>
        <end position="89"/>
    </location>
</feature>
<dbReference type="AlphaFoldDB" id="A0A1S8N5J7"/>
<proteinExistence type="predicted"/>
<name>A0A1S8N5J7_CLOSA</name>
<accession>A0A1S8N5J7</accession>
<dbReference type="RefSeq" id="WP_207651923.1">
    <property type="nucleotide sequence ID" value="NZ_LZYZ01000004.1"/>
</dbReference>
<dbReference type="Proteomes" id="UP000191154">
    <property type="component" value="Unassembled WGS sequence"/>
</dbReference>
<reference evidence="2 3" key="1">
    <citation type="submission" date="2016-05" db="EMBL/GenBank/DDBJ databases">
        <title>Microbial solvent formation.</title>
        <authorList>
            <person name="Poehlein A."/>
            <person name="Montoya Solano J.D."/>
            <person name="Flitsch S."/>
            <person name="Krabben P."/>
            <person name="Duerre P."/>
            <person name="Daniel R."/>
        </authorList>
    </citation>
    <scope>NUCLEOTIDE SEQUENCE [LARGE SCALE GENOMIC DNA]</scope>
    <source>
        <strain evidence="2 3">L1-8</strain>
    </source>
</reference>
<evidence type="ECO:0000259" key="1">
    <source>
        <dbReference type="Pfam" id="PF18593"/>
    </source>
</evidence>
<protein>
    <recommendedName>
        <fullName evidence="1">CdiI immunity protein domain-containing protein</fullName>
    </recommendedName>
</protein>
<dbReference type="EMBL" id="LZYZ01000004">
    <property type="protein sequence ID" value="OOM11717.1"/>
    <property type="molecule type" value="Genomic_DNA"/>
</dbReference>
<dbReference type="Pfam" id="PF18593">
    <property type="entry name" value="CdiI_2"/>
    <property type="match status" value="1"/>
</dbReference>
<comment type="caution">
    <text evidence="2">The sequence shown here is derived from an EMBL/GenBank/DDBJ whole genome shotgun (WGS) entry which is preliminary data.</text>
</comment>
<dbReference type="InterPro" id="IPR041129">
    <property type="entry name" value="CdiI_2"/>
</dbReference>
<evidence type="ECO:0000313" key="2">
    <source>
        <dbReference type="EMBL" id="OOM11717.1"/>
    </source>
</evidence>